<dbReference type="Pfam" id="PF04052">
    <property type="entry name" value="TolB_N"/>
    <property type="match status" value="1"/>
</dbReference>
<evidence type="ECO:0000256" key="1">
    <source>
        <dbReference type="ARBA" id="ARBA00004418"/>
    </source>
</evidence>
<dbReference type="Gene3D" id="2.120.10.30">
    <property type="entry name" value="TolB, C-terminal domain"/>
    <property type="match status" value="1"/>
</dbReference>
<evidence type="ECO:0000259" key="8">
    <source>
        <dbReference type="Pfam" id="PF04052"/>
    </source>
</evidence>
<dbReference type="SUPFAM" id="SSF52964">
    <property type="entry name" value="TolB, N-terminal domain"/>
    <property type="match status" value="1"/>
</dbReference>
<dbReference type="Pfam" id="PF07676">
    <property type="entry name" value="PD40"/>
    <property type="match status" value="5"/>
</dbReference>
<keyword evidence="5 7" id="KW-0574">Periplasm</keyword>
<keyword evidence="10" id="KW-1185">Reference proteome</keyword>
<dbReference type="NCBIfam" id="TIGR02800">
    <property type="entry name" value="propeller_TolB"/>
    <property type="match status" value="1"/>
</dbReference>
<dbReference type="EMBL" id="SNXE01000002">
    <property type="protein sequence ID" value="TDP11825.1"/>
    <property type="molecule type" value="Genomic_DNA"/>
</dbReference>
<comment type="function">
    <text evidence="7">Part of the Tol-Pal system, which plays a role in outer membrane invagination during cell division and is important for maintaining outer membrane integrity.</text>
</comment>
<comment type="subcellular location">
    <subcellularLocation>
        <location evidence="1 7">Periplasm</location>
    </subcellularLocation>
</comment>
<dbReference type="GO" id="GO:0042597">
    <property type="term" value="C:periplasmic space"/>
    <property type="evidence" value="ECO:0007669"/>
    <property type="project" value="UniProtKB-SubCell"/>
</dbReference>
<dbReference type="PANTHER" id="PTHR36842">
    <property type="entry name" value="PROTEIN TOLB HOMOLOG"/>
    <property type="match status" value="1"/>
</dbReference>
<gene>
    <name evidence="7" type="primary">tolB</name>
    <name evidence="9" type="ORF">DFR39_102205</name>
</gene>
<dbReference type="InterPro" id="IPR014167">
    <property type="entry name" value="Tol-Pal_TolB"/>
</dbReference>
<evidence type="ECO:0000313" key="10">
    <source>
        <dbReference type="Proteomes" id="UP000295357"/>
    </source>
</evidence>
<keyword evidence="6 7" id="KW-0131">Cell cycle</keyword>
<dbReference type="Proteomes" id="UP000295357">
    <property type="component" value="Unassembled WGS sequence"/>
</dbReference>
<dbReference type="InterPro" id="IPR011042">
    <property type="entry name" value="6-blade_b-propeller_TolB-like"/>
</dbReference>
<evidence type="ECO:0000256" key="7">
    <source>
        <dbReference type="HAMAP-Rule" id="MF_00671"/>
    </source>
</evidence>
<evidence type="ECO:0000256" key="5">
    <source>
        <dbReference type="ARBA" id="ARBA00022764"/>
    </source>
</evidence>
<keyword evidence="4 7" id="KW-0732">Signal</keyword>
<evidence type="ECO:0000256" key="6">
    <source>
        <dbReference type="ARBA" id="ARBA00023306"/>
    </source>
</evidence>
<evidence type="ECO:0000256" key="2">
    <source>
        <dbReference type="ARBA" id="ARBA00009820"/>
    </source>
</evidence>
<dbReference type="SUPFAM" id="SSF69304">
    <property type="entry name" value="Tricorn protease N-terminal domain"/>
    <property type="match status" value="1"/>
</dbReference>
<reference evidence="9 10" key="1">
    <citation type="submission" date="2019-03" db="EMBL/GenBank/DDBJ databases">
        <title>Genomic Encyclopedia of Type Strains, Phase IV (KMG-IV): sequencing the most valuable type-strain genomes for metagenomic binning, comparative biology and taxonomic classification.</title>
        <authorList>
            <person name="Goeker M."/>
        </authorList>
    </citation>
    <scope>NUCLEOTIDE SEQUENCE [LARGE SCALE GENOMIC DNA]</scope>
    <source>
        <strain evidence="9 10">DSM 25082</strain>
    </source>
</reference>
<comment type="similarity">
    <text evidence="2 7">Belongs to the TolB family.</text>
</comment>
<dbReference type="HAMAP" id="MF_00671">
    <property type="entry name" value="TolB"/>
    <property type="match status" value="1"/>
</dbReference>
<dbReference type="InterPro" id="IPR007195">
    <property type="entry name" value="TolB_N"/>
</dbReference>
<dbReference type="PANTHER" id="PTHR36842:SF1">
    <property type="entry name" value="PROTEIN TOLB"/>
    <property type="match status" value="1"/>
</dbReference>
<dbReference type="InterPro" id="IPR011659">
    <property type="entry name" value="WD40"/>
</dbReference>
<dbReference type="Gene3D" id="3.40.50.10070">
    <property type="entry name" value="TolB, N-terminal domain"/>
    <property type="match status" value="1"/>
</dbReference>
<accession>A0A4R6N8Z6</accession>
<sequence>MFSERMTDHKTFPAAAQALPSMNRRHLMGAAAALCTAPALAQFRVEISGVGGTQLPIAIGEFRSEASAGQPVAAIIRADLERSGQFRVIDAAAGLNETSQPVWTDWRARQADALAAGSATRLADGRVDLRYKLWDVVKGQDLGGEAHAVAPDDVRLAAHRIADTIYQKLTGERGVFATRMAYVTKAGGRYSLRVTDADGEGGQIALGSPDPIISPAWSPDGKELAYVSFETRKAVVWLQSLATGQRRALADFRGSNSAPSFSPDGQSLVMTLSREGGSQLFLIRRDGSGLRRLTQSSAIDTEAVFSPDGQQIFFVSDRGGGPQVYRMPAAGGAAERVSFSGSYNISPAISPDGKTLAFVTRQGGAFKVCVQDLGSGAVQQISDTSEDESPSFAPNGRLLVYATRVGGRDVLMTSTLDGRIKAKLVSTTADVREPTWGPFGR</sequence>
<dbReference type="GO" id="GO:0051301">
    <property type="term" value="P:cell division"/>
    <property type="evidence" value="ECO:0007669"/>
    <property type="project" value="UniProtKB-UniRule"/>
</dbReference>
<proteinExistence type="inferred from homology"/>
<evidence type="ECO:0000256" key="4">
    <source>
        <dbReference type="ARBA" id="ARBA00022729"/>
    </source>
</evidence>
<feature type="domain" description="TolB N-terminal" evidence="8">
    <location>
        <begin position="44"/>
        <end position="142"/>
    </location>
</feature>
<name>A0A4R6N8Z6_9BURK</name>
<evidence type="ECO:0000313" key="9">
    <source>
        <dbReference type="EMBL" id="TDP11825.1"/>
    </source>
</evidence>
<comment type="subunit">
    <text evidence="7">The Tol-Pal system is composed of five core proteins: the inner membrane proteins TolA, TolQ and TolR, the periplasmic protein TolB and the outer membrane protein Pal. They form a network linking the inner and outer membranes and the peptidoglycan layer.</text>
</comment>
<protein>
    <recommendedName>
        <fullName evidence="7">Tol-Pal system protein TolB</fullName>
    </recommendedName>
</protein>
<comment type="caution">
    <text evidence="9">The sequence shown here is derived from an EMBL/GenBank/DDBJ whole genome shotgun (WGS) entry which is preliminary data.</text>
</comment>
<evidence type="ECO:0000256" key="3">
    <source>
        <dbReference type="ARBA" id="ARBA00022618"/>
    </source>
</evidence>
<dbReference type="GO" id="GO:0017038">
    <property type="term" value="P:protein import"/>
    <property type="evidence" value="ECO:0007669"/>
    <property type="project" value="InterPro"/>
</dbReference>
<organism evidence="9 10">
    <name type="scientific">Roseateles asaccharophilus</name>
    <dbReference type="NCBI Taxonomy" id="582607"/>
    <lineage>
        <taxon>Bacteria</taxon>
        <taxon>Pseudomonadati</taxon>
        <taxon>Pseudomonadota</taxon>
        <taxon>Betaproteobacteria</taxon>
        <taxon>Burkholderiales</taxon>
        <taxon>Sphaerotilaceae</taxon>
        <taxon>Roseateles</taxon>
    </lineage>
</organism>
<keyword evidence="3 7" id="KW-0132">Cell division</keyword>
<dbReference type="AlphaFoldDB" id="A0A4R6N8Z6"/>